<dbReference type="Pfam" id="PF01433">
    <property type="entry name" value="Peptidase_M1"/>
    <property type="match status" value="1"/>
</dbReference>
<feature type="binding site" evidence="2">
    <location>
        <position position="422"/>
    </location>
    <ligand>
        <name>Zn(2+)</name>
        <dbReference type="ChEBI" id="CHEBI:29105"/>
        <note>catalytic</note>
    </ligand>
</feature>
<comment type="cofactor">
    <cofactor evidence="2">
        <name>Zn(2+)</name>
        <dbReference type="ChEBI" id="CHEBI:29105"/>
    </cofactor>
    <text evidence="2">Binds 1 zinc ion per subunit.</text>
</comment>
<keyword evidence="6" id="KW-1185">Reference proteome</keyword>
<protein>
    <submittedName>
        <fullName evidence="5">M1 family metallopeptidase</fullName>
    </submittedName>
</protein>
<feature type="active site" description="Proton donor" evidence="1">
    <location>
        <position position="497"/>
    </location>
</feature>
<feature type="binding site" evidence="2">
    <location>
        <position position="426"/>
    </location>
    <ligand>
        <name>Zn(2+)</name>
        <dbReference type="ChEBI" id="CHEBI:29105"/>
        <note>catalytic</note>
    </ligand>
</feature>
<evidence type="ECO:0000256" key="3">
    <source>
        <dbReference type="SAM" id="MobiDB-lite"/>
    </source>
</evidence>
<sequence>MKKMKLGRWRPVAIAGVAFAVWVALWGELGAPADGDSSFGEAVATFGVAGPEKAPAPKTNAGPNPNPAPNVAPPVPEKPPAPKPMSNRVVEYHIGVALDADNHALHGTQTVTWRNPGKEKVQELYFHLYPNAFESDKTTFMRESGGKLREDKRTANSYGGMTISSIETTEGLDLTHRLAFEQPDDGNKADKTLAKLRLPKAVPPNGTVTLKMSFTVRLPEVFARMGYKDDFVMAGQWFPKIAVYEPAGTRGRTAEGWNAHQYHGNSEYYADFGIYNVKIKVPTDYVVAATGFPPKPAVVDKKSGTKTYHFYADDVHDFAWSASPHFVYAEEPYSAPNVPGVKIKLYLDPTHLELKERYLYAAKKSLQHFSEWYGPYPYSTLSIVVPPEGAGGAGGMEYPTLVTAWAADSADVGYELERVVVHEIGHQYWYGMVASNEFEEAWLDEGFTSYAEDKLMEAEYGLTPSTTLEASYMTNPASLTRFAWNFDSHDHYADNVYIRGKLVLLAMEKEIGEAKMKRVLRAYFDRWKFRHPSTGDFQKTAEDVTKRSWAPFFDQFVYGDQMADYAVERIERAKSDAGTYAYRVTVSSRGGKDGPVSVRFLYEDGQTIREEWPGKEDSVVFALPPHAAKLKHVVVDPEHGVVLEHKRINNFMKTDVDDKLETRWTMGVAKLLEALFGTVVW</sequence>
<dbReference type="CDD" id="cd09604">
    <property type="entry name" value="M1_APN_like"/>
    <property type="match status" value="1"/>
</dbReference>
<evidence type="ECO:0000313" key="5">
    <source>
        <dbReference type="EMBL" id="TLS49665.1"/>
    </source>
</evidence>
<evidence type="ECO:0000259" key="4">
    <source>
        <dbReference type="Pfam" id="PF01433"/>
    </source>
</evidence>
<comment type="caution">
    <text evidence="5">The sequence shown here is derived from an EMBL/GenBank/DDBJ whole genome shotgun (WGS) entry which is preliminary data.</text>
</comment>
<dbReference type="InterPro" id="IPR027268">
    <property type="entry name" value="Peptidase_M4/M1_CTD_sf"/>
</dbReference>
<dbReference type="Gene3D" id="1.10.390.10">
    <property type="entry name" value="Neutral Protease Domain 2"/>
    <property type="match status" value="1"/>
</dbReference>
<feature type="active site" description="Proton acceptor" evidence="1">
    <location>
        <position position="423"/>
    </location>
</feature>
<dbReference type="GO" id="GO:0008270">
    <property type="term" value="F:zinc ion binding"/>
    <property type="evidence" value="ECO:0007669"/>
    <property type="project" value="InterPro"/>
</dbReference>
<dbReference type="EMBL" id="VCIW01000019">
    <property type="protein sequence ID" value="TLS49665.1"/>
    <property type="molecule type" value="Genomic_DNA"/>
</dbReference>
<evidence type="ECO:0000256" key="2">
    <source>
        <dbReference type="PIRSR" id="PIRSR634015-3"/>
    </source>
</evidence>
<dbReference type="InterPro" id="IPR014782">
    <property type="entry name" value="Peptidase_M1_dom"/>
</dbReference>
<organism evidence="5 6">
    <name type="scientific">Paenibacillus antri</name>
    <dbReference type="NCBI Taxonomy" id="2582848"/>
    <lineage>
        <taxon>Bacteria</taxon>
        <taxon>Bacillati</taxon>
        <taxon>Bacillota</taxon>
        <taxon>Bacilli</taxon>
        <taxon>Bacillales</taxon>
        <taxon>Paenibacillaceae</taxon>
        <taxon>Paenibacillus</taxon>
    </lineage>
</organism>
<dbReference type="InterPro" id="IPR034015">
    <property type="entry name" value="M1_LTA4H"/>
</dbReference>
<dbReference type="GO" id="GO:0008237">
    <property type="term" value="F:metallopeptidase activity"/>
    <property type="evidence" value="ECO:0007669"/>
    <property type="project" value="InterPro"/>
</dbReference>
<keyword evidence="2" id="KW-0862">Zinc</keyword>
<feature type="binding site" evidence="2">
    <location>
        <position position="445"/>
    </location>
    <ligand>
        <name>Zn(2+)</name>
        <dbReference type="ChEBI" id="CHEBI:29105"/>
        <note>catalytic</note>
    </ligand>
</feature>
<name>A0A5R9GE55_9BACL</name>
<feature type="compositionally biased region" description="Pro residues" evidence="3">
    <location>
        <begin position="64"/>
        <end position="82"/>
    </location>
</feature>
<reference evidence="5 6" key="1">
    <citation type="submission" date="2019-05" db="EMBL/GenBank/DDBJ databases">
        <authorList>
            <person name="Narsing Rao M.P."/>
            <person name="Li W.J."/>
        </authorList>
    </citation>
    <scope>NUCLEOTIDE SEQUENCE [LARGE SCALE GENOMIC DNA]</scope>
    <source>
        <strain evidence="5 6">SYSU_K30003</strain>
    </source>
</reference>
<dbReference type="Proteomes" id="UP000309676">
    <property type="component" value="Unassembled WGS sequence"/>
</dbReference>
<evidence type="ECO:0000256" key="1">
    <source>
        <dbReference type="PIRSR" id="PIRSR634015-1"/>
    </source>
</evidence>
<evidence type="ECO:0000313" key="6">
    <source>
        <dbReference type="Proteomes" id="UP000309676"/>
    </source>
</evidence>
<keyword evidence="2" id="KW-0479">Metal-binding</keyword>
<feature type="region of interest" description="Disordered" evidence="3">
    <location>
        <begin position="50"/>
        <end position="82"/>
    </location>
</feature>
<dbReference type="RefSeq" id="WP_138196818.1">
    <property type="nucleotide sequence ID" value="NZ_VCIW01000019.1"/>
</dbReference>
<dbReference type="PANTHER" id="PTHR45726">
    <property type="entry name" value="LEUKOTRIENE A-4 HYDROLASE"/>
    <property type="match status" value="1"/>
</dbReference>
<proteinExistence type="predicted"/>
<dbReference type="AlphaFoldDB" id="A0A5R9GE55"/>
<dbReference type="OrthoDB" id="9814383at2"/>
<feature type="domain" description="Peptidase M1 membrane alanine aminopeptidase" evidence="4">
    <location>
        <begin position="362"/>
        <end position="555"/>
    </location>
</feature>
<dbReference type="PANTHER" id="PTHR45726:SF3">
    <property type="entry name" value="LEUKOTRIENE A-4 HYDROLASE"/>
    <property type="match status" value="1"/>
</dbReference>
<gene>
    <name evidence="5" type="ORF">FE782_23625</name>
</gene>
<dbReference type="SUPFAM" id="SSF55486">
    <property type="entry name" value="Metalloproteases ('zincins'), catalytic domain"/>
    <property type="match status" value="1"/>
</dbReference>
<accession>A0A5R9GE55</accession>